<comment type="caution">
    <text evidence="3">The sequence shown here is derived from an EMBL/GenBank/DDBJ whole genome shotgun (WGS) entry which is preliminary data.</text>
</comment>
<gene>
    <name evidence="3" type="ORF">SIL82_04785</name>
</gene>
<evidence type="ECO:0000313" key="3">
    <source>
        <dbReference type="EMBL" id="MDX5983567.1"/>
    </source>
</evidence>
<dbReference type="NCBIfam" id="TIGR00654">
    <property type="entry name" value="PhzF_family"/>
    <property type="match status" value="1"/>
</dbReference>
<dbReference type="Gene3D" id="3.10.310.10">
    <property type="entry name" value="Diaminopimelate Epimerase, Chain A, domain 1"/>
    <property type="match status" value="2"/>
</dbReference>
<protein>
    <submittedName>
        <fullName evidence="3">PhzF family phenazine biosynthesis protein</fullName>
    </submittedName>
</protein>
<keyword evidence="4" id="KW-1185">Reference proteome</keyword>
<dbReference type="PANTHER" id="PTHR13774">
    <property type="entry name" value="PHENAZINE BIOSYNTHESIS PROTEIN"/>
    <property type="match status" value="1"/>
</dbReference>
<dbReference type="InterPro" id="IPR003719">
    <property type="entry name" value="Phenazine_PhzF-like"/>
</dbReference>
<keyword evidence="2" id="KW-0413">Isomerase</keyword>
<dbReference type="RefSeq" id="WP_010404856.1">
    <property type="nucleotide sequence ID" value="NZ_JAWXXV010000001.1"/>
</dbReference>
<dbReference type="PANTHER" id="PTHR13774:SF17">
    <property type="entry name" value="PHENAZINE BIOSYNTHESIS-LIKE DOMAIN-CONTAINING PROTEIN"/>
    <property type="match status" value="1"/>
</dbReference>
<evidence type="ECO:0000256" key="1">
    <source>
        <dbReference type="ARBA" id="ARBA00008270"/>
    </source>
</evidence>
<proteinExistence type="inferred from homology"/>
<organism evidence="3 4">
    <name type="scientific">Sphingomonas echinoides</name>
    <dbReference type="NCBI Taxonomy" id="59803"/>
    <lineage>
        <taxon>Bacteria</taxon>
        <taxon>Pseudomonadati</taxon>
        <taxon>Pseudomonadota</taxon>
        <taxon>Alphaproteobacteria</taxon>
        <taxon>Sphingomonadales</taxon>
        <taxon>Sphingomonadaceae</taxon>
        <taxon>Sphingomonas</taxon>
    </lineage>
</organism>
<evidence type="ECO:0000256" key="2">
    <source>
        <dbReference type="ARBA" id="ARBA00023235"/>
    </source>
</evidence>
<dbReference type="EMBL" id="JAWXXV010000001">
    <property type="protein sequence ID" value="MDX5983567.1"/>
    <property type="molecule type" value="Genomic_DNA"/>
</dbReference>
<accession>A0ABU4PI63</accession>
<comment type="similarity">
    <text evidence="1">Belongs to the PhzF family.</text>
</comment>
<dbReference type="Proteomes" id="UP001279660">
    <property type="component" value="Unassembled WGS sequence"/>
</dbReference>
<reference evidence="3 4" key="1">
    <citation type="submission" date="2023-11" db="EMBL/GenBank/DDBJ databases">
        <title>MicrobeMod: A computational toolkit for identifying prokaryotic methylation and restriction-modification with nanopore sequencing.</title>
        <authorList>
            <person name="Crits-Christoph A."/>
            <person name="Kang S.C."/>
            <person name="Lee H."/>
            <person name="Ostrov N."/>
        </authorList>
    </citation>
    <scope>NUCLEOTIDE SEQUENCE [LARGE SCALE GENOMIC DNA]</scope>
    <source>
        <strain evidence="3 4">ATCC 14820</strain>
    </source>
</reference>
<evidence type="ECO:0000313" key="4">
    <source>
        <dbReference type="Proteomes" id="UP001279660"/>
    </source>
</evidence>
<sequence>MRLPIVQIDAFASAAFKGNPAAVMPLAAWLDDAVLQAIAAENNLSETAFILPDESGESDFELRWFTPTNEVVLCGHATLASGHFVLSSDPERDRVTFRTRKAGILSVARAGSGYELALPAWGPSPKPLPHIVAALGVEAAVETLWHPHRYALIVLENAAQIRALDPDFRALGRPSAADPAAGGDAEVDVLTIVTAPGDETDVISRVFAPGAGIDEDPVTGSAHAVMTPYWAARLGRDRFTAYQASARGGHLTCQLDGDRVVLGGQCVTVMEGTFFLP</sequence>
<name>A0ABU4PI63_9SPHN</name>
<dbReference type="SUPFAM" id="SSF54506">
    <property type="entry name" value="Diaminopimelate epimerase-like"/>
    <property type="match status" value="1"/>
</dbReference>
<dbReference type="Pfam" id="PF02567">
    <property type="entry name" value="PhzC-PhzF"/>
    <property type="match status" value="1"/>
</dbReference>
<dbReference type="PIRSF" id="PIRSF016184">
    <property type="entry name" value="PhzC_PhzF"/>
    <property type="match status" value="1"/>
</dbReference>